<evidence type="ECO:0000259" key="1">
    <source>
        <dbReference type="Pfam" id="PF10090"/>
    </source>
</evidence>
<dbReference type="Gene3D" id="1.10.287.130">
    <property type="match status" value="1"/>
</dbReference>
<dbReference type="InterPro" id="IPR018762">
    <property type="entry name" value="ChpT_C"/>
</dbReference>
<gene>
    <name evidence="2" type="ORF">DBW71_02270</name>
</gene>
<comment type="caution">
    <text evidence="2">The sequence shown here is derived from an EMBL/GenBank/DDBJ whole genome shotgun (WGS) entry which is preliminary data.</text>
</comment>
<protein>
    <recommendedName>
        <fullName evidence="1">Histidine phosphotransferase ChpT C-terminal domain-containing protein</fullName>
    </recommendedName>
</protein>
<proteinExistence type="predicted"/>
<reference evidence="2 3" key="1">
    <citation type="journal article" date="2018" name="Microbiome">
        <title>Fine metagenomic profile of the Mediterranean stratified and mixed water columns revealed by assembly and recruitment.</title>
        <authorList>
            <person name="Haro-Moreno J.M."/>
            <person name="Lopez-Perez M."/>
            <person name="De La Torre J.R."/>
            <person name="Picazo A."/>
            <person name="Camacho A."/>
            <person name="Rodriguez-Valera F."/>
        </authorList>
    </citation>
    <scope>NUCLEOTIDE SEQUENCE [LARGE SCALE GENOMIC DNA]</scope>
    <source>
        <strain evidence="2">MED-G57</strain>
    </source>
</reference>
<sequence>MSELKLFTSMSRKIFHDLINPASAALNGLELLNSTLKEEHREIIDTDILDLIQESIEKITSQIKFYRYIYSGINNNQGSEIPKSQIDKLIQDYTRFTKLEVSLDIVSNTIRYVHSHFLSNFILLFTQLFPAGAHINVQLLDDKKIQITAEPLAGKINNETFEDLSTRAIGDIENIQAEYLRRLLTSLNINYKINLSAKNYIKILQV</sequence>
<dbReference type="AlphaFoldDB" id="A0A368DQ06"/>
<feature type="domain" description="Histidine phosphotransferase ChpT C-terminal" evidence="1">
    <location>
        <begin position="86"/>
        <end position="194"/>
    </location>
</feature>
<dbReference type="EMBL" id="QOQD01000004">
    <property type="protein sequence ID" value="RCL73917.1"/>
    <property type="molecule type" value="Genomic_DNA"/>
</dbReference>
<evidence type="ECO:0000313" key="3">
    <source>
        <dbReference type="Proteomes" id="UP000253570"/>
    </source>
</evidence>
<accession>A0A368DQ06</accession>
<dbReference type="Proteomes" id="UP000253570">
    <property type="component" value="Unassembled WGS sequence"/>
</dbReference>
<dbReference type="Pfam" id="PF10090">
    <property type="entry name" value="HPTransfase"/>
    <property type="match status" value="1"/>
</dbReference>
<name>A0A368DQ06_9PROT</name>
<evidence type="ECO:0000313" key="2">
    <source>
        <dbReference type="EMBL" id="RCL73917.1"/>
    </source>
</evidence>
<organism evidence="2 3">
    <name type="scientific">PS1 clade bacterium</name>
    <dbReference type="NCBI Taxonomy" id="2175152"/>
    <lineage>
        <taxon>Bacteria</taxon>
        <taxon>Pseudomonadati</taxon>
        <taxon>Pseudomonadota</taxon>
        <taxon>Alphaproteobacteria</taxon>
        <taxon>PS1 clade</taxon>
    </lineage>
</organism>